<reference evidence="2" key="1">
    <citation type="journal article" date="2015" name="Nature">
        <title>Complex archaea that bridge the gap between prokaryotes and eukaryotes.</title>
        <authorList>
            <person name="Spang A."/>
            <person name="Saw J.H."/>
            <person name="Jorgensen S.L."/>
            <person name="Zaremba-Niedzwiedzka K."/>
            <person name="Martijn J."/>
            <person name="Lind A.E."/>
            <person name="van Eijk R."/>
            <person name="Schleper C."/>
            <person name="Guy L."/>
            <person name="Ettema T.J."/>
        </authorList>
    </citation>
    <scope>NUCLEOTIDE SEQUENCE</scope>
</reference>
<dbReference type="AlphaFoldDB" id="A0A0F9M1Z6"/>
<dbReference type="GO" id="GO:0008757">
    <property type="term" value="F:S-adenosylmethionine-dependent methyltransferase activity"/>
    <property type="evidence" value="ECO:0007669"/>
    <property type="project" value="InterPro"/>
</dbReference>
<gene>
    <name evidence="2" type="ORF">LCGC14_1128400</name>
</gene>
<dbReference type="InterPro" id="IPR013216">
    <property type="entry name" value="Methyltransf_11"/>
</dbReference>
<accession>A0A0F9M1Z6</accession>
<proteinExistence type="predicted"/>
<dbReference type="EMBL" id="LAZR01005269">
    <property type="protein sequence ID" value="KKN01375.1"/>
    <property type="molecule type" value="Genomic_DNA"/>
</dbReference>
<evidence type="ECO:0000259" key="1">
    <source>
        <dbReference type="Pfam" id="PF08241"/>
    </source>
</evidence>
<sequence>MEDILGNAVLEYQNGVYSEDILTFSSLDEEDNIPLPYLFRDFKGMPSLEQKALARCTGSILDIGCGAGSHSLYLQEEGYDVTALDSSKGAIETCRLRGIEKRVLTDIMNYKNLRFDTLLMLMNGIGIVGKLENLGPFLTHLKTLLKPKGQILLDSSDIIYMFDEDEDGGRWVPDTDSYYGEVAFTMQYKSLISEPFNWLYIDYATLEKMAKMNGLQCERIVNGEHYDYLARLW</sequence>
<evidence type="ECO:0000313" key="2">
    <source>
        <dbReference type="EMBL" id="KKN01375.1"/>
    </source>
</evidence>
<protein>
    <recommendedName>
        <fullName evidence="1">Methyltransferase type 11 domain-containing protein</fullName>
    </recommendedName>
</protein>
<feature type="domain" description="Methyltransferase type 11" evidence="1">
    <location>
        <begin position="61"/>
        <end position="152"/>
    </location>
</feature>
<organism evidence="2">
    <name type="scientific">marine sediment metagenome</name>
    <dbReference type="NCBI Taxonomy" id="412755"/>
    <lineage>
        <taxon>unclassified sequences</taxon>
        <taxon>metagenomes</taxon>
        <taxon>ecological metagenomes</taxon>
    </lineage>
</organism>
<dbReference type="Gene3D" id="3.40.50.150">
    <property type="entry name" value="Vaccinia Virus protein VP39"/>
    <property type="match status" value="1"/>
</dbReference>
<dbReference type="CDD" id="cd02440">
    <property type="entry name" value="AdoMet_MTases"/>
    <property type="match status" value="1"/>
</dbReference>
<dbReference type="Pfam" id="PF08241">
    <property type="entry name" value="Methyltransf_11"/>
    <property type="match status" value="1"/>
</dbReference>
<name>A0A0F9M1Z6_9ZZZZ</name>
<comment type="caution">
    <text evidence="2">The sequence shown here is derived from an EMBL/GenBank/DDBJ whole genome shotgun (WGS) entry which is preliminary data.</text>
</comment>
<dbReference type="InterPro" id="IPR029063">
    <property type="entry name" value="SAM-dependent_MTases_sf"/>
</dbReference>
<dbReference type="SUPFAM" id="SSF53335">
    <property type="entry name" value="S-adenosyl-L-methionine-dependent methyltransferases"/>
    <property type="match status" value="1"/>
</dbReference>